<dbReference type="Pfam" id="PF05943">
    <property type="entry name" value="VipB"/>
    <property type="match status" value="1"/>
</dbReference>
<protein>
    <submittedName>
        <fullName evidence="2">Type VI secretion system contractile sheath large subunit</fullName>
    </submittedName>
</protein>
<dbReference type="AlphaFoldDB" id="A0A948W7N9"/>
<evidence type="ECO:0000313" key="2">
    <source>
        <dbReference type="EMBL" id="MBU2692799.1"/>
    </source>
</evidence>
<dbReference type="Proteomes" id="UP000777784">
    <property type="component" value="Unassembled WGS sequence"/>
</dbReference>
<dbReference type="InterPro" id="IPR010269">
    <property type="entry name" value="T6SS_TssC-like"/>
</dbReference>
<dbReference type="EMBL" id="JAHJDP010000100">
    <property type="protein sequence ID" value="MBU2692799.1"/>
    <property type="molecule type" value="Genomic_DNA"/>
</dbReference>
<reference evidence="2" key="1">
    <citation type="submission" date="2021-05" db="EMBL/GenBank/DDBJ databases">
        <title>Energy efficiency and biological interactions define the core microbiome of deep oligotrophic groundwater.</title>
        <authorList>
            <person name="Mehrshad M."/>
            <person name="Lopez-Fernandez M."/>
            <person name="Bell E."/>
            <person name="Bernier-Latmani R."/>
            <person name="Bertilsson S."/>
            <person name="Dopson M."/>
        </authorList>
    </citation>
    <scope>NUCLEOTIDE SEQUENCE</scope>
    <source>
        <strain evidence="2">Modern_marine.mb.64</strain>
    </source>
</reference>
<organism evidence="2 3">
    <name type="scientific">Eiseniibacteriota bacterium</name>
    <dbReference type="NCBI Taxonomy" id="2212470"/>
    <lineage>
        <taxon>Bacteria</taxon>
        <taxon>Candidatus Eiseniibacteriota</taxon>
    </lineage>
</organism>
<sequence>MKCQAWRILIVADLGVASSKPIVCDTAYDWMKALRPEIEIKPPKGNPRTEPVRLNPTDLEMLKPDNFIKNLEPAGPVDAALLDAILHDPAFQRLESAVCGISTLKTYCEASCSVEIVSTPRKDLAENFRSAVFDYMMQDASAGDPYSLILLDFDFTHQAASLAALRDIARMAKVMQAPIVASASPGFFDFRYMAHVSKLGDLTSRLVDSSHLGWIQFQATDEARWTALTINRYLQRAPYQTENYTETVKEAEPESFLWGRGIYLVGSAVARSVKEYGHALAISGGQGGMFAGLPVRPYPVAANESVPLAAETALEEMKVLELYRAGFIPVWGKLRSDTVALPMMVTTFRMRPGTLTLEGTLPYQLTAARLAQCCILLLDHLPAGGPEETAEFIRLELTTLLGELAGEQPDKAVQIEVLQEEGQSPAAHVMIHPKVTLEGKPLEFEFMLPLRGC</sequence>
<dbReference type="PANTHER" id="PTHR35565:SF3">
    <property type="entry name" value="TYPE VI SECRETION SYSTEM SHEATH PROTEIN TSSC1"/>
    <property type="match status" value="1"/>
</dbReference>
<proteinExistence type="predicted"/>
<gene>
    <name evidence="2" type="ORF">KJ970_17920</name>
</gene>
<dbReference type="PANTHER" id="PTHR35565">
    <property type="entry name" value="CYTOPLASMIC PROTEIN-RELATED"/>
    <property type="match status" value="1"/>
</dbReference>
<evidence type="ECO:0000313" key="3">
    <source>
        <dbReference type="Proteomes" id="UP000777784"/>
    </source>
</evidence>
<evidence type="ECO:0000259" key="1">
    <source>
        <dbReference type="Pfam" id="PF05943"/>
    </source>
</evidence>
<accession>A0A948W7N9</accession>
<name>A0A948W7N9_UNCEI</name>
<comment type="caution">
    <text evidence="2">The sequence shown here is derived from an EMBL/GenBank/DDBJ whole genome shotgun (WGS) entry which is preliminary data.</text>
</comment>
<feature type="domain" description="TssC1 N-terminal" evidence="1">
    <location>
        <begin position="81"/>
        <end position="340"/>
    </location>
</feature>
<dbReference type="InterPro" id="IPR044031">
    <property type="entry name" value="TssC1_N"/>
</dbReference>